<accession>A0ABM7H6P9</accession>
<protein>
    <submittedName>
        <fullName evidence="1">Uncharacterized protein</fullName>
    </submittedName>
</protein>
<reference evidence="1 2" key="1">
    <citation type="submission" date="2019-06" db="EMBL/GenBank/DDBJ databases">
        <title>Complete genome sequence of Methanoculleus chikugoensis strain MG62.</title>
        <authorList>
            <person name="Asakawa S."/>
            <person name="Dianou D."/>
        </authorList>
    </citation>
    <scope>NUCLEOTIDE SEQUENCE [LARGE SCALE GENOMIC DNA]</scope>
    <source>
        <strain evidence="1 2">MG62</strain>
    </source>
</reference>
<dbReference type="RefSeq" id="WP_074369900.1">
    <property type="nucleotide sequence ID" value="NZ_AP019781.1"/>
</dbReference>
<evidence type="ECO:0000313" key="2">
    <source>
        <dbReference type="Proteomes" id="UP000824969"/>
    </source>
</evidence>
<evidence type="ECO:0000313" key="1">
    <source>
        <dbReference type="EMBL" id="BBL68482.1"/>
    </source>
</evidence>
<dbReference type="GeneID" id="66131191"/>
<dbReference type="EMBL" id="AP019781">
    <property type="protein sequence ID" value="BBL68482.1"/>
    <property type="molecule type" value="Genomic_DNA"/>
</dbReference>
<dbReference type="Proteomes" id="UP000824969">
    <property type="component" value="Chromosome"/>
</dbReference>
<organism evidence="1 2">
    <name type="scientific">Methanoculleus chikugoensis</name>
    <dbReference type="NCBI Taxonomy" id="118126"/>
    <lineage>
        <taxon>Archaea</taxon>
        <taxon>Methanobacteriati</taxon>
        <taxon>Methanobacteriota</taxon>
        <taxon>Stenosarchaea group</taxon>
        <taxon>Methanomicrobia</taxon>
        <taxon>Methanomicrobiales</taxon>
        <taxon>Methanomicrobiaceae</taxon>
        <taxon>Methanoculleus</taxon>
    </lineage>
</organism>
<proteinExistence type="predicted"/>
<gene>
    <name evidence="1" type="ORF">MchiMG62_16630</name>
</gene>
<keyword evidence="2" id="KW-1185">Reference proteome</keyword>
<name>A0ABM7H6P9_9EURY</name>
<sequence length="62" mass="6911">MEPDAGEDIMKVLVRTPDGAEEVREVDSEWVIPGDVLDDGSVVLELWDELSDDDYLAIGLYD</sequence>